<accession>A0A5E4FRE8</accession>
<dbReference type="InterPro" id="IPR004320">
    <property type="entry name" value="BPS1_pln"/>
</dbReference>
<dbReference type="GO" id="GO:0048367">
    <property type="term" value="P:shoot system development"/>
    <property type="evidence" value="ECO:0007669"/>
    <property type="project" value="InterPro"/>
</dbReference>
<dbReference type="GO" id="GO:0048364">
    <property type="term" value="P:root development"/>
    <property type="evidence" value="ECO:0007669"/>
    <property type="project" value="InterPro"/>
</dbReference>
<reference evidence="3" key="1">
    <citation type="journal article" date="2020" name="Plant J.">
        <title>Transposons played a major role in the diversification between the closely related almond and peach genomes: results from the almond genome sequence.</title>
        <authorList>
            <person name="Alioto T."/>
            <person name="Alexiou K.G."/>
            <person name="Bardil A."/>
            <person name="Barteri F."/>
            <person name="Castanera R."/>
            <person name="Cruz F."/>
            <person name="Dhingra A."/>
            <person name="Duval H."/>
            <person name="Fernandez I Marti A."/>
            <person name="Frias L."/>
            <person name="Galan B."/>
            <person name="Garcia J.L."/>
            <person name="Howad W."/>
            <person name="Gomez-Garrido J."/>
            <person name="Gut M."/>
            <person name="Julca I."/>
            <person name="Morata J."/>
            <person name="Puigdomenech P."/>
            <person name="Ribeca P."/>
            <person name="Rubio Cabetas M.J."/>
            <person name="Vlasova A."/>
            <person name="Wirthensohn M."/>
            <person name="Garcia-Mas J."/>
            <person name="Gabaldon T."/>
            <person name="Casacuberta J.M."/>
            <person name="Arus P."/>
        </authorList>
    </citation>
    <scope>NUCLEOTIDE SEQUENCE [LARGE SCALE GENOMIC DNA]</scope>
    <source>
        <strain evidence="3">cv. Texas</strain>
    </source>
</reference>
<dbReference type="Pfam" id="PF03087">
    <property type="entry name" value="BPS1"/>
    <property type="match status" value="1"/>
</dbReference>
<gene>
    <name evidence="2" type="ORF">ALMOND_2B026318</name>
</gene>
<evidence type="ECO:0000313" key="2">
    <source>
        <dbReference type="EMBL" id="VVA30023.1"/>
    </source>
</evidence>
<proteinExistence type="predicted"/>
<dbReference type="PANTHER" id="PTHR33070">
    <property type="entry name" value="OS06G0725500 PROTEIN"/>
    <property type="match status" value="1"/>
</dbReference>
<dbReference type="PANTHER" id="PTHR33070:SF129">
    <property type="entry name" value="DUF241 DOMAIN PROTEIN"/>
    <property type="match status" value="1"/>
</dbReference>
<feature type="coiled-coil region" evidence="1">
    <location>
        <begin position="219"/>
        <end position="246"/>
    </location>
</feature>
<sequence>MTATKCNCHARSNSVPSTTHPLISEFDEQLCRLRTSGTASSSSTSVNQCLNGLKDLLLDVCSVAKDTLLQTKECTIEILSIIRRRRGGKTELASEVKKFLIIRKVMKKAVCKALGNLKGVSPFSKEHEAVAMVSMLKEMEAVTQTVFDSIFSFISGPKTQSKPSGLQLVSNLMRHKRVAACKEEEEEEEEETDANEFAMVDAALHSIVGHKTKESDNIIQNAQTQLQNLELCIQDLEESLEHFSRRLIKADFPCSTSSTTRLGYLDSTG</sequence>
<evidence type="ECO:0000256" key="1">
    <source>
        <dbReference type="SAM" id="Coils"/>
    </source>
</evidence>
<protein>
    <submittedName>
        <fullName evidence="2">Uncharacterized protein</fullName>
    </submittedName>
</protein>
<name>A0A5E4FRE8_PRUDU</name>
<dbReference type="EMBL" id="CABIKO010000179">
    <property type="protein sequence ID" value="VVA30023.1"/>
    <property type="molecule type" value="Genomic_DNA"/>
</dbReference>
<dbReference type="Proteomes" id="UP000327085">
    <property type="component" value="Chromosome 8"/>
</dbReference>
<evidence type="ECO:0000313" key="3">
    <source>
        <dbReference type="Proteomes" id="UP000327085"/>
    </source>
</evidence>
<keyword evidence="1" id="KW-0175">Coiled coil</keyword>
<dbReference type="Gramene" id="VVA30023">
    <property type="protein sequence ID" value="VVA30023"/>
    <property type="gene ID" value="Prudul26B026318"/>
</dbReference>
<dbReference type="AlphaFoldDB" id="A0A5E4FRE8"/>
<organism evidence="2 3">
    <name type="scientific">Prunus dulcis</name>
    <name type="common">Almond</name>
    <name type="synonym">Amygdalus dulcis</name>
    <dbReference type="NCBI Taxonomy" id="3755"/>
    <lineage>
        <taxon>Eukaryota</taxon>
        <taxon>Viridiplantae</taxon>
        <taxon>Streptophyta</taxon>
        <taxon>Embryophyta</taxon>
        <taxon>Tracheophyta</taxon>
        <taxon>Spermatophyta</taxon>
        <taxon>Magnoliopsida</taxon>
        <taxon>eudicotyledons</taxon>
        <taxon>Gunneridae</taxon>
        <taxon>Pentapetalae</taxon>
        <taxon>rosids</taxon>
        <taxon>fabids</taxon>
        <taxon>Rosales</taxon>
        <taxon>Rosaceae</taxon>
        <taxon>Amygdaloideae</taxon>
        <taxon>Amygdaleae</taxon>
        <taxon>Prunus</taxon>
    </lineage>
</organism>